<dbReference type="InterPro" id="IPR012000">
    <property type="entry name" value="Thiamin_PyroP_enz_cen_dom"/>
</dbReference>
<proteinExistence type="inferred from homology"/>
<dbReference type="Proteomes" id="UP000005723">
    <property type="component" value="Unassembled WGS sequence"/>
</dbReference>
<keyword evidence="8" id="KW-1185">Reference proteome</keyword>
<sequence length="685" mass="75384">MKCFFWNVILWKIYLFIIASRFRLSTVLTGGLKTRRQQGGNMSKIRLTMAQALVRFLDNQYLLVDGVETKFVKGIFAIFGHGNVLGLGQALEQDCGSLIVHQGRNEQGMAHAATGFAKQKLRQQIYACTSSVGPGAANMITAAATATANRIPLLLLPGDVYASRQPDPVLQQIEQSYDLSISTNDAFRAVSKYWDRIVRPEQLMSACISAMRVLTDPAETGAVTLCLPQDVQGEAYDYPDYFFQKRVHRLERRPATPGMLADALAMLTGKRKPLLICGGGVKYSQAGQALQQFAERFHIPFAETQAGKGAVVSSHPFNVGGIGETGCLAANTLAKDADLVIGVGTRYTDFTTSSKWLFQNPDVAFLNINVSAFDAGKLDGIQLLADARDALTALAEQAAHADYRAGWGDAVTQALAQQQKETERVYSVAYTGADFVPEIADHLDRERVFAEFIEQTGSALTQSRVLGVLNHNLPQDSIIVAAAGSLPGDLQRVWRNRHEHGYHVEYGYSCMGYEVNAALGVKLAEPQREVYAMVGDGAFMMLHSELVTSIQEGCKINVVLFDNMTNGCINNLQMEHGMDSYTTEFRFRQGDRLDGGLVPVNFAMLAAAYGCKTYSITTEQQLIEALDDARQQTVSTLLDIKVLPKTMVHKYLSWWRVGGAQVANSDRIVEVARKLQENIDQARDY</sequence>
<comment type="similarity">
    <text evidence="1 3">Belongs to the TPP enzyme family.</text>
</comment>
<reference evidence="7 8" key="1">
    <citation type="submission" date="2010-01" db="EMBL/GenBank/DDBJ databases">
        <authorList>
            <person name="Muzny D."/>
            <person name="Qin X."/>
            <person name="Deng J."/>
            <person name="Jiang H."/>
            <person name="Liu Y."/>
            <person name="Qu J."/>
            <person name="Song X.-Z."/>
            <person name="Zhang L."/>
            <person name="Thornton R."/>
            <person name="Coyle M."/>
            <person name="Francisco L."/>
            <person name="Jackson L."/>
            <person name="Javaid M."/>
            <person name="Korchina V."/>
            <person name="Kovar C."/>
            <person name="Mata R."/>
            <person name="Mathew T."/>
            <person name="Ngo R."/>
            <person name="Nguyen L."/>
            <person name="Nguyen N."/>
            <person name="Okwuonu G."/>
            <person name="Ongeri F."/>
            <person name="Pham C."/>
            <person name="Simmons D."/>
            <person name="Wilczek-Boney K."/>
            <person name="Hale W."/>
            <person name="Jakkamsetti A."/>
            <person name="Pham P."/>
            <person name="Ruth R."/>
            <person name="San Lucas F."/>
            <person name="Warren J."/>
            <person name="Zhang J."/>
            <person name="Zhao Z."/>
            <person name="Zhou C."/>
            <person name="Zhu D."/>
            <person name="Lee S."/>
            <person name="Bess C."/>
            <person name="Blankenburg K."/>
            <person name="Forbes L."/>
            <person name="Fu Q."/>
            <person name="Gubbala S."/>
            <person name="Hirani K."/>
            <person name="Jayaseelan J.C."/>
            <person name="Lara F."/>
            <person name="Munidasa M."/>
            <person name="Palculict T."/>
            <person name="Patil S."/>
            <person name="Pu L.-L."/>
            <person name="Saada N."/>
            <person name="Tang L."/>
            <person name="Weissenberger G."/>
            <person name="Zhu Y."/>
            <person name="Hemphill L."/>
            <person name="Shang Y."/>
            <person name="Youmans B."/>
            <person name="Ayvaz T."/>
            <person name="Ross M."/>
            <person name="Santibanez J."/>
            <person name="Aqrawi P."/>
            <person name="Gross S."/>
            <person name="Joshi V."/>
            <person name="Fowler G."/>
            <person name="Nazareth L."/>
            <person name="Reid J."/>
            <person name="Worley K."/>
            <person name="Petrosino J."/>
            <person name="Highlander S."/>
            <person name="Gibbs R."/>
        </authorList>
    </citation>
    <scope>NUCLEOTIDE SEQUENCE [LARGE SCALE GENOMIC DNA]</scope>
    <source>
        <strain evidence="7 8">DSM 4582</strain>
    </source>
</reference>
<comment type="caution">
    <text evidence="7">The sequence shown here is derived from an EMBL/GenBank/DDBJ whole genome shotgun (WGS) entry which is preliminary data.</text>
</comment>
<dbReference type="EMBL" id="ADBY01000021">
    <property type="protein sequence ID" value="EFE97247.1"/>
    <property type="molecule type" value="Genomic_DNA"/>
</dbReference>
<dbReference type="Gene3D" id="3.40.50.970">
    <property type="match status" value="2"/>
</dbReference>
<dbReference type="GO" id="GO:0000287">
    <property type="term" value="F:magnesium ion binding"/>
    <property type="evidence" value="ECO:0007669"/>
    <property type="project" value="InterPro"/>
</dbReference>
<dbReference type="EC" id="3.7.1.-" evidence="7"/>
<feature type="domain" description="Thiamine pyrophosphate enzyme N-terminal TPP-binding" evidence="6">
    <location>
        <begin position="63"/>
        <end position="174"/>
    </location>
</feature>
<dbReference type="InterPro" id="IPR029061">
    <property type="entry name" value="THDP-binding"/>
</dbReference>
<dbReference type="GO" id="GO:0009097">
    <property type="term" value="P:isoleucine biosynthetic process"/>
    <property type="evidence" value="ECO:0007669"/>
    <property type="project" value="TreeGrafter"/>
</dbReference>
<dbReference type="InterPro" id="IPR012001">
    <property type="entry name" value="Thiamin_PyroP_enz_TPP-bd_dom"/>
</dbReference>
<evidence type="ECO:0000259" key="4">
    <source>
        <dbReference type="Pfam" id="PF00205"/>
    </source>
</evidence>
<evidence type="ECO:0000259" key="5">
    <source>
        <dbReference type="Pfam" id="PF02775"/>
    </source>
</evidence>
<dbReference type="AlphaFoldDB" id="D4DYS5"/>
<dbReference type="PANTHER" id="PTHR18968">
    <property type="entry name" value="THIAMINE PYROPHOSPHATE ENZYMES"/>
    <property type="match status" value="1"/>
</dbReference>
<dbReference type="SUPFAM" id="SSF52467">
    <property type="entry name" value="DHS-like NAD/FAD-binding domain"/>
    <property type="match status" value="1"/>
</dbReference>
<keyword evidence="2 3" id="KW-0786">Thiamine pyrophosphate</keyword>
<dbReference type="Pfam" id="PF02775">
    <property type="entry name" value="TPP_enzyme_C"/>
    <property type="match status" value="1"/>
</dbReference>
<dbReference type="CDD" id="cd07035">
    <property type="entry name" value="TPP_PYR_POX_like"/>
    <property type="match status" value="1"/>
</dbReference>
<dbReference type="SUPFAM" id="SSF52518">
    <property type="entry name" value="Thiamin diphosphate-binding fold (THDP-binding)"/>
    <property type="match status" value="2"/>
</dbReference>
<dbReference type="GO" id="GO:0003984">
    <property type="term" value="F:acetolactate synthase activity"/>
    <property type="evidence" value="ECO:0007669"/>
    <property type="project" value="TreeGrafter"/>
</dbReference>
<feature type="domain" description="Thiamine pyrophosphate enzyme central" evidence="4">
    <location>
        <begin position="261"/>
        <end position="394"/>
    </location>
</feature>
<dbReference type="HOGENOM" id="CLU_013748_6_0_6"/>
<name>D4DYS5_SEROD</name>
<feature type="domain" description="Thiamine pyrophosphate enzyme TPP-binding" evidence="5">
    <location>
        <begin position="483"/>
        <end position="640"/>
    </location>
</feature>
<keyword evidence="7" id="KW-0378">Hydrolase</keyword>
<dbReference type="GO" id="GO:0019310">
    <property type="term" value="P:inositol catabolic process"/>
    <property type="evidence" value="ECO:0007669"/>
    <property type="project" value="InterPro"/>
</dbReference>
<dbReference type="GO" id="GO:0009099">
    <property type="term" value="P:L-valine biosynthetic process"/>
    <property type="evidence" value="ECO:0007669"/>
    <property type="project" value="TreeGrafter"/>
</dbReference>
<dbReference type="InterPro" id="IPR045229">
    <property type="entry name" value="TPP_enz"/>
</dbReference>
<protein>
    <submittedName>
        <fullName evidence="7">Thiamine pyrophosphate enzyme, central domain protein</fullName>
        <ecNumber evidence="7">3.7.1.-</ecNumber>
    </submittedName>
</protein>
<accession>D4DYS5</accession>
<dbReference type="Gene3D" id="3.40.50.1220">
    <property type="entry name" value="TPP-binding domain"/>
    <property type="match status" value="1"/>
</dbReference>
<dbReference type="InterPro" id="IPR000399">
    <property type="entry name" value="TPP-bd_CS"/>
</dbReference>
<dbReference type="PROSITE" id="PS00187">
    <property type="entry name" value="TPP_ENZYMES"/>
    <property type="match status" value="1"/>
</dbReference>
<dbReference type="PANTHER" id="PTHR18968:SF9">
    <property type="entry name" value="3D-(3,5_4)-TRIHYDROXYCYCLOHEXANE-1,2-DIONE HYDROLASE"/>
    <property type="match status" value="1"/>
</dbReference>
<organism evidence="7 8">
    <name type="scientific">Serratia odorifera DSM 4582</name>
    <dbReference type="NCBI Taxonomy" id="667129"/>
    <lineage>
        <taxon>Bacteria</taxon>
        <taxon>Pseudomonadati</taxon>
        <taxon>Pseudomonadota</taxon>
        <taxon>Gammaproteobacteria</taxon>
        <taxon>Enterobacterales</taxon>
        <taxon>Yersiniaceae</taxon>
        <taxon>Serratia</taxon>
    </lineage>
</organism>
<dbReference type="GO" id="GO:0030976">
    <property type="term" value="F:thiamine pyrophosphate binding"/>
    <property type="evidence" value="ECO:0007669"/>
    <property type="project" value="InterPro"/>
</dbReference>
<dbReference type="Pfam" id="PF02776">
    <property type="entry name" value="TPP_enzyme_N"/>
    <property type="match status" value="1"/>
</dbReference>
<evidence type="ECO:0000256" key="1">
    <source>
        <dbReference type="ARBA" id="ARBA00007812"/>
    </source>
</evidence>
<evidence type="ECO:0000259" key="6">
    <source>
        <dbReference type="Pfam" id="PF02776"/>
    </source>
</evidence>
<dbReference type="STRING" id="667129.HMPREF0758_1075"/>
<evidence type="ECO:0000256" key="3">
    <source>
        <dbReference type="RuleBase" id="RU362132"/>
    </source>
</evidence>
<evidence type="ECO:0000256" key="2">
    <source>
        <dbReference type="ARBA" id="ARBA00023052"/>
    </source>
</evidence>
<dbReference type="InterPro" id="IPR029035">
    <property type="entry name" value="DHS-like_NAD/FAD-binding_dom"/>
</dbReference>
<dbReference type="GO" id="GO:0005948">
    <property type="term" value="C:acetolactate synthase complex"/>
    <property type="evidence" value="ECO:0007669"/>
    <property type="project" value="TreeGrafter"/>
</dbReference>
<gene>
    <name evidence="7" type="primary">iolD</name>
    <name evidence="7" type="ORF">HMPREF0758_1075</name>
</gene>
<dbReference type="InterPro" id="IPR030817">
    <property type="entry name" value="Myo_inos_IolD"/>
</dbReference>
<dbReference type="Pfam" id="PF00205">
    <property type="entry name" value="TPP_enzyme_M"/>
    <property type="match status" value="1"/>
</dbReference>
<evidence type="ECO:0000313" key="7">
    <source>
        <dbReference type="EMBL" id="EFE97247.1"/>
    </source>
</evidence>
<dbReference type="GO" id="GO:0016823">
    <property type="term" value="F:hydrolase activity, acting on acid carbon-carbon bonds, in ketonic substances"/>
    <property type="evidence" value="ECO:0007669"/>
    <property type="project" value="InterPro"/>
</dbReference>
<evidence type="ECO:0000313" key="8">
    <source>
        <dbReference type="Proteomes" id="UP000005723"/>
    </source>
</evidence>
<dbReference type="GO" id="GO:0050660">
    <property type="term" value="F:flavin adenine dinucleotide binding"/>
    <property type="evidence" value="ECO:0007669"/>
    <property type="project" value="TreeGrafter"/>
</dbReference>
<dbReference type="InterPro" id="IPR011766">
    <property type="entry name" value="TPP_enzyme_TPP-bd"/>
</dbReference>
<dbReference type="NCBIfam" id="TIGR04377">
    <property type="entry name" value="myo_inos_iolD"/>
    <property type="match status" value="1"/>
</dbReference>